<feature type="chain" id="PRO_5043320005" evidence="1">
    <location>
        <begin position="23"/>
        <end position="92"/>
    </location>
</feature>
<dbReference type="Proteomes" id="UP001252613">
    <property type="component" value="Unassembled WGS sequence"/>
</dbReference>
<comment type="caution">
    <text evidence="2">The sequence shown here is derived from an EMBL/GenBank/DDBJ whole genome shotgun (WGS) entry which is preliminary data.</text>
</comment>
<keyword evidence="2" id="KW-0449">Lipoprotein</keyword>
<name>A0AAW8M516_9PSED</name>
<proteinExistence type="predicted"/>
<accession>A0AAW8M516</accession>
<reference evidence="2" key="1">
    <citation type="submission" date="2023-07" db="EMBL/GenBank/DDBJ databases">
        <title>Sorghum-associated microbial communities from plants grown in Nebraska, USA.</title>
        <authorList>
            <person name="Schachtman D."/>
        </authorList>
    </citation>
    <scope>NUCLEOTIDE SEQUENCE</scope>
    <source>
        <strain evidence="2">3432</strain>
    </source>
</reference>
<sequence>MKHIAFAGLFISAALLASPVFAADNDLCTIKLQELKDKVTTLPATSENTTMEIKRMQGEAEAAKAAGDEKKCVAAATQAITRADKLRNEPQQ</sequence>
<dbReference type="RefSeq" id="WP_310357055.1">
    <property type="nucleotide sequence ID" value="NZ_JAVDVC010000002.1"/>
</dbReference>
<gene>
    <name evidence="2" type="ORF">J2W43_000983</name>
</gene>
<dbReference type="EMBL" id="JAVDVC010000002">
    <property type="protein sequence ID" value="MDR6957007.1"/>
    <property type="molecule type" value="Genomic_DNA"/>
</dbReference>
<evidence type="ECO:0000313" key="3">
    <source>
        <dbReference type="Proteomes" id="UP001252613"/>
    </source>
</evidence>
<organism evidence="2 3">
    <name type="scientific">Pseudomonas brassicacearum</name>
    <dbReference type="NCBI Taxonomy" id="930166"/>
    <lineage>
        <taxon>Bacteria</taxon>
        <taxon>Pseudomonadati</taxon>
        <taxon>Pseudomonadota</taxon>
        <taxon>Gammaproteobacteria</taxon>
        <taxon>Pseudomonadales</taxon>
        <taxon>Pseudomonadaceae</taxon>
        <taxon>Pseudomonas</taxon>
    </lineage>
</organism>
<evidence type="ECO:0000313" key="2">
    <source>
        <dbReference type="EMBL" id="MDR6957007.1"/>
    </source>
</evidence>
<feature type="signal peptide" evidence="1">
    <location>
        <begin position="1"/>
        <end position="22"/>
    </location>
</feature>
<dbReference type="AlphaFoldDB" id="A0AAW8M516"/>
<protein>
    <submittedName>
        <fullName evidence="2">Outer membrane murein-binding lipoprotein Lpp</fullName>
    </submittedName>
</protein>
<keyword evidence="1" id="KW-0732">Signal</keyword>
<evidence type="ECO:0000256" key="1">
    <source>
        <dbReference type="SAM" id="SignalP"/>
    </source>
</evidence>